<dbReference type="PATRIC" id="fig|301148.3.peg.4169"/>
<dbReference type="OrthoDB" id="2366053at2"/>
<dbReference type="Proteomes" id="UP000075683">
    <property type="component" value="Unassembled WGS sequence"/>
</dbReference>
<dbReference type="EMBL" id="LQYT01000061">
    <property type="protein sequence ID" value="KYD16683.1"/>
    <property type="molecule type" value="Genomic_DNA"/>
</dbReference>
<evidence type="ECO:0008006" key="5">
    <source>
        <dbReference type="Google" id="ProtNLM"/>
    </source>
</evidence>
<dbReference type="STRING" id="301148.B4135_2595"/>
<accession>A0A150LWQ0</accession>
<dbReference type="RefSeq" id="WP_061569231.1">
    <property type="nucleotide sequence ID" value="NZ_LQYT01000061.1"/>
</dbReference>
<evidence type="ECO:0000313" key="3">
    <source>
        <dbReference type="EMBL" id="KYD16683.1"/>
    </source>
</evidence>
<dbReference type="AlphaFoldDB" id="A0A150LWQ0"/>
<evidence type="ECO:0000256" key="2">
    <source>
        <dbReference type="SAM" id="Coils"/>
    </source>
</evidence>
<keyword evidence="2" id="KW-0175">Coiled coil</keyword>
<dbReference type="PANTHER" id="PTHR31088:SF6">
    <property type="entry name" value="PHAGE SHOCK PROTEIN A"/>
    <property type="match status" value="1"/>
</dbReference>
<reference evidence="3 4" key="1">
    <citation type="submission" date="2016-01" db="EMBL/GenBank/DDBJ databases">
        <title>Draft Genome Sequences of Seven Thermophilic Sporeformers Isolated from Foods.</title>
        <authorList>
            <person name="Berendsen E.M."/>
            <person name="Wells-Bennik M.H."/>
            <person name="Krawcyk A.O."/>
            <person name="De Jong A."/>
            <person name="Holsappel S."/>
            <person name="Eijlander R.T."/>
            <person name="Kuipers O.P."/>
        </authorList>
    </citation>
    <scope>NUCLEOTIDE SEQUENCE [LARGE SCALE GENOMIC DNA]</scope>
    <source>
        <strain evidence="3 4">B4135</strain>
    </source>
</reference>
<feature type="coiled-coil region" evidence="2">
    <location>
        <begin position="97"/>
        <end position="145"/>
    </location>
</feature>
<name>A0A150LWQ0_9BACI</name>
<dbReference type="PANTHER" id="PTHR31088">
    <property type="entry name" value="MEMBRANE-ASSOCIATED PROTEIN VIPP1, CHLOROPLASTIC"/>
    <property type="match status" value="1"/>
</dbReference>
<evidence type="ECO:0000313" key="4">
    <source>
        <dbReference type="Proteomes" id="UP000075683"/>
    </source>
</evidence>
<organism evidence="3 4">
    <name type="scientific">Caldibacillus debilis</name>
    <dbReference type="NCBI Taxonomy" id="301148"/>
    <lineage>
        <taxon>Bacteria</taxon>
        <taxon>Bacillati</taxon>
        <taxon>Bacillota</taxon>
        <taxon>Bacilli</taxon>
        <taxon>Bacillales</taxon>
        <taxon>Bacillaceae</taxon>
        <taxon>Caldibacillus</taxon>
    </lineage>
</organism>
<dbReference type="Pfam" id="PF04012">
    <property type="entry name" value="PspA_IM30"/>
    <property type="match status" value="1"/>
</dbReference>
<proteinExistence type="inferred from homology"/>
<protein>
    <recommendedName>
        <fullName evidence="5">Modulator protein</fullName>
    </recommendedName>
</protein>
<comment type="caution">
    <text evidence="3">The sequence shown here is derived from an EMBL/GenBank/DDBJ whole genome shotgun (WGS) entry which is preliminary data.</text>
</comment>
<dbReference type="InterPro" id="IPR007157">
    <property type="entry name" value="PspA_VIPP1"/>
</dbReference>
<comment type="similarity">
    <text evidence="1">Belongs to the PspA/Vipp/IM30 family.</text>
</comment>
<sequence length="212" mass="25878">MASVFERMKNVILADIHEILDEKEKKNPIAMLNQYLRECEKETEKVRKLVERQYLLKDEFTREYHHAMEMAEKRKKQSEIAERAGEAELFEFAQSEHMQYAERAARLKEAKEKAEEQLVQLERKYEELKHKLKDMQLKRMELMGRENIARAQYRMNKWLEEPAYSETPFRRFAEIERYLERLEYQVNSDYFRHTIDAKIAQLEKRLKNEESH</sequence>
<evidence type="ECO:0000256" key="1">
    <source>
        <dbReference type="ARBA" id="ARBA00043985"/>
    </source>
</evidence>
<gene>
    <name evidence="3" type="ORF">B4135_2595</name>
</gene>